<gene>
    <name evidence="1" type="ORF">ABIF63_004882</name>
</gene>
<accession>A0ABV2RV40</accession>
<comment type="caution">
    <text evidence="1">The sequence shown here is derived from an EMBL/GenBank/DDBJ whole genome shotgun (WGS) entry which is preliminary data.</text>
</comment>
<sequence length="95" mass="10836">MMPFVAMGRRNQEADAVLVVNMTAAGRDTQSFFTDMESYLSGIKDPQVQELTRRRINALLETQHKAQQANEQQAKAQLWQYIDQGKTPDQIPSRP</sequence>
<reference evidence="1 2" key="1">
    <citation type="submission" date="2024-06" db="EMBL/GenBank/DDBJ databases">
        <title>Genomic Encyclopedia of Type Strains, Phase V (KMG-V): Genome sequencing to study the core and pangenomes of soil and plant-associated prokaryotes.</title>
        <authorList>
            <person name="Whitman W."/>
        </authorList>
    </citation>
    <scope>NUCLEOTIDE SEQUENCE [LARGE SCALE GENOMIC DNA]</scope>
    <source>
        <strain evidence="1 2">USDA 160</strain>
    </source>
</reference>
<dbReference type="EMBL" id="JBEPTQ010000002">
    <property type="protein sequence ID" value="MET4720776.1"/>
    <property type="molecule type" value="Genomic_DNA"/>
</dbReference>
<name>A0ABV2RV40_BRAJP</name>
<protein>
    <submittedName>
        <fullName evidence="1">Uncharacterized protein</fullName>
    </submittedName>
</protein>
<dbReference type="RefSeq" id="WP_248888415.1">
    <property type="nucleotide sequence ID" value="NZ_CP066351.1"/>
</dbReference>
<proteinExistence type="predicted"/>
<organism evidence="1 2">
    <name type="scientific">Bradyrhizobium japonicum</name>
    <dbReference type="NCBI Taxonomy" id="375"/>
    <lineage>
        <taxon>Bacteria</taxon>
        <taxon>Pseudomonadati</taxon>
        <taxon>Pseudomonadota</taxon>
        <taxon>Alphaproteobacteria</taxon>
        <taxon>Hyphomicrobiales</taxon>
        <taxon>Nitrobacteraceae</taxon>
        <taxon>Bradyrhizobium</taxon>
    </lineage>
</organism>
<evidence type="ECO:0000313" key="1">
    <source>
        <dbReference type="EMBL" id="MET4720776.1"/>
    </source>
</evidence>
<evidence type="ECO:0000313" key="2">
    <source>
        <dbReference type="Proteomes" id="UP001549291"/>
    </source>
</evidence>
<dbReference type="Proteomes" id="UP001549291">
    <property type="component" value="Unassembled WGS sequence"/>
</dbReference>
<keyword evidence="2" id="KW-1185">Reference proteome</keyword>